<gene>
    <name evidence="2" type="primary">Acey_s0090.g2405</name>
    <name evidence="2" type="ORF">Y032_0090g2405</name>
</gene>
<evidence type="ECO:0000313" key="3">
    <source>
        <dbReference type="Proteomes" id="UP000024635"/>
    </source>
</evidence>
<accession>A0A016TN65</accession>
<keyword evidence="1" id="KW-0732">Signal</keyword>
<keyword evidence="3" id="KW-1185">Reference proteome</keyword>
<dbReference type="Proteomes" id="UP000024635">
    <property type="component" value="Unassembled WGS sequence"/>
</dbReference>
<reference evidence="3" key="1">
    <citation type="journal article" date="2015" name="Nat. Genet.">
        <title>The genome and transcriptome of the zoonotic hookworm Ancylostoma ceylanicum identify infection-specific gene families.</title>
        <authorList>
            <person name="Schwarz E.M."/>
            <person name="Hu Y."/>
            <person name="Antoshechkin I."/>
            <person name="Miller M.M."/>
            <person name="Sternberg P.W."/>
            <person name="Aroian R.V."/>
        </authorList>
    </citation>
    <scope>NUCLEOTIDE SEQUENCE</scope>
    <source>
        <strain evidence="3">HY135</strain>
    </source>
</reference>
<evidence type="ECO:0000313" key="2">
    <source>
        <dbReference type="EMBL" id="EYC04082.1"/>
    </source>
</evidence>
<proteinExistence type="predicted"/>
<dbReference type="AlphaFoldDB" id="A0A016TN65"/>
<protein>
    <submittedName>
        <fullName evidence="2">Uncharacterized protein</fullName>
    </submittedName>
</protein>
<dbReference type="OrthoDB" id="10477495at2759"/>
<organism evidence="2 3">
    <name type="scientific">Ancylostoma ceylanicum</name>
    <dbReference type="NCBI Taxonomy" id="53326"/>
    <lineage>
        <taxon>Eukaryota</taxon>
        <taxon>Metazoa</taxon>
        <taxon>Ecdysozoa</taxon>
        <taxon>Nematoda</taxon>
        <taxon>Chromadorea</taxon>
        <taxon>Rhabditida</taxon>
        <taxon>Rhabditina</taxon>
        <taxon>Rhabditomorpha</taxon>
        <taxon>Strongyloidea</taxon>
        <taxon>Ancylostomatidae</taxon>
        <taxon>Ancylostomatinae</taxon>
        <taxon>Ancylostoma</taxon>
    </lineage>
</organism>
<sequence length="94" mass="10018">MCLLLGLLAIVLFTPQVFSAGKCDTSTPPRTWAVTKGIGIQKWATAGVPTTGKEFCVTLYGMKTKDSILFHSTLPCRGVPSTASCEAIFDGFLC</sequence>
<evidence type="ECO:0000256" key="1">
    <source>
        <dbReference type="SAM" id="SignalP"/>
    </source>
</evidence>
<feature type="chain" id="PRO_5001487472" evidence="1">
    <location>
        <begin position="20"/>
        <end position="94"/>
    </location>
</feature>
<feature type="signal peptide" evidence="1">
    <location>
        <begin position="1"/>
        <end position="19"/>
    </location>
</feature>
<dbReference type="EMBL" id="JARK01001426">
    <property type="protein sequence ID" value="EYC04082.1"/>
    <property type="molecule type" value="Genomic_DNA"/>
</dbReference>
<name>A0A016TN65_9BILA</name>
<comment type="caution">
    <text evidence="2">The sequence shown here is derived from an EMBL/GenBank/DDBJ whole genome shotgun (WGS) entry which is preliminary data.</text>
</comment>